<organism evidence="2">
    <name type="scientific">Oryza meridionalis</name>
    <dbReference type="NCBI Taxonomy" id="40149"/>
    <lineage>
        <taxon>Eukaryota</taxon>
        <taxon>Viridiplantae</taxon>
        <taxon>Streptophyta</taxon>
        <taxon>Embryophyta</taxon>
        <taxon>Tracheophyta</taxon>
        <taxon>Spermatophyta</taxon>
        <taxon>Magnoliopsida</taxon>
        <taxon>Liliopsida</taxon>
        <taxon>Poales</taxon>
        <taxon>Poaceae</taxon>
        <taxon>BOP clade</taxon>
        <taxon>Oryzoideae</taxon>
        <taxon>Oryzeae</taxon>
        <taxon>Oryzinae</taxon>
        <taxon>Oryza</taxon>
    </lineage>
</organism>
<reference evidence="2" key="1">
    <citation type="submission" date="2015-04" db="UniProtKB">
        <authorList>
            <consortium name="EnsemblPlants"/>
        </authorList>
    </citation>
    <scope>IDENTIFICATION</scope>
</reference>
<feature type="compositionally biased region" description="Low complexity" evidence="1">
    <location>
        <begin position="232"/>
        <end position="248"/>
    </location>
</feature>
<protein>
    <submittedName>
        <fullName evidence="2">Uncharacterized protein</fullName>
    </submittedName>
</protein>
<feature type="compositionally biased region" description="Low complexity" evidence="1">
    <location>
        <begin position="165"/>
        <end position="175"/>
    </location>
</feature>
<dbReference type="HOGENOM" id="CLU_1112811_0_0_1"/>
<feature type="compositionally biased region" description="Basic residues" evidence="1">
    <location>
        <begin position="73"/>
        <end position="84"/>
    </location>
</feature>
<feature type="compositionally biased region" description="Low complexity" evidence="1">
    <location>
        <begin position="13"/>
        <end position="25"/>
    </location>
</feature>
<evidence type="ECO:0000313" key="2">
    <source>
        <dbReference type="EnsemblPlants" id="OMERI07G17710.1"/>
    </source>
</evidence>
<name>A0A0E0EDZ7_9ORYZ</name>
<keyword evidence="3" id="KW-1185">Reference proteome</keyword>
<dbReference type="AlphaFoldDB" id="A0A0E0EDZ7"/>
<evidence type="ECO:0000313" key="3">
    <source>
        <dbReference type="Proteomes" id="UP000008021"/>
    </source>
</evidence>
<feature type="region of interest" description="Disordered" evidence="1">
    <location>
        <begin position="1"/>
        <end position="120"/>
    </location>
</feature>
<sequence>MILARNSGHRGTFHTTAATTTNFTTSAKRGTLGSDGERKGGRDVGRGEGGNGGTQHLSAKGGRRKRDSTERKRERRKKPRKKKWVVAGAASAGAGDGGGGQRPDSPTPSESPRRPTKADWRRYAATRMPAIRRPRTSTRIAVPAALHGSASCFVATIPPPHKPPDAAVVASSRDSSASRHPKTPPSAHRPDPATAVPDLPPPGRDPSLSPLPATGENSTSPMPEREHHRGESPAAAFLALQPALPAASSGGGEGEETRGVGAGGGVRPRVACMWATQGSFLFLDEARIF</sequence>
<feature type="compositionally biased region" description="Basic and acidic residues" evidence="1">
    <location>
        <begin position="111"/>
        <end position="120"/>
    </location>
</feature>
<dbReference type="EnsemblPlants" id="OMERI07G17710.1">
    <property type="protein sequence ID" value="OMERI07G17710.1"/>
    <property type="gene ID" value="OMERI07G17710"/>
</dbReference>
<proteinExistence type="predicted"/>
<dbReference type="Proteomes" id="UP000008021">
    <property type="component" value="Chromosome 7"/>
</dbReference>
<accession>A0A0E0EDZ7</accession>
<feature type="region of interest" description="Disordered" evidence="1">
    <location>
        <begin position="163"/>
        <end position="265"/>
    </location>
</feature>
<dbReference type="Gramene" id="OMERI07G17710.1">
    <property type="protein sequence ID" value="OMERI07G17710.1"/>
    <property type="gene ID" value="OMERI07G17710"/>
</dbReference>
<feature type="compositionally biased region" description="Basic and acidic residues" evidence="1">
    <location>
        <begin position="35"/>
        <end position="46"/>
    </location>
</feature>
<evidence type="ECO:0000256" key="1">
    <source>
        <dbReference type="SAM" id="MobiDB-lite"/>
    </source>
</evidence>
<reference evidence="2" key="2">
    <citation type="submission" date="2018-05" db="EMBL/GenBank/DDBJ databases">
        <title>OmerRS3 (Oryza meridionalis Reference Sequence Version 3).</title>
        <authorList>
            <person name="Zhang J."/>
            <person name="Kudrna D."/>
            <person name="Lee S."/>
            <person name="Talag J."/>
            <person name="Welchert J."/>
            <person name="Wing R.A."/>
        </authorList>
    </citation>
    <scope>NUCLEOTIDE SEQUENCE [LARGE SCALE GENOMIC DNA]</scope>
    <source>
        <strain evidence="2">cv. OR44</strain>
    </source>
</reference>